<dbReference type="InterPro" id="IPR043502">
    <property type="entry name" value="DNA/RNA_pol_sf"/>
</dbReference>
<dbReference type="GO" id="GO:0003964">
    <property type="term" value="F:RNA-directed DNA polymerase activity"/>
    <property type="evidence" value="ECO:0007669"/>
    <property type="project" value="UniProtKB-KW"/>
</dbReference>
<feature type="domain" description="Reverse transcriptase" evidence="2">
    <location>
        <begin position="51"/>
        <end position="280"/>
    </location>
</feature>
<keyword evidence="4" id="KW-1185">Reference proteome</keyword>
<sequence length="447" mass="52241">MNVKHQFEKHFSIENLSRIFKENIALSGATGIDNLDPATFLKQQDEQLEILSRKSLAGTYRFSKYKLKLVTKGKGKPPREISIPTVRDRVALRALNDFLSERYDTSVNFELPQDVIARVKTDLDTKTFNGFIKLDVKQFYPSILHTELMSRLRKRIRGEHEYILELIQSAISSPTVVKSCKNDNLETKGVPQGLAVSNILAAIYMSNIDRALKQYEGISYFRYVDDVLILCDFDKAQDLAHDIIKRFRRIGLIVHKPDPNSDKSVIEKIGHPFSYLGYYFKGETVTARQGTVERLKDSIAAIFTASKYSKHGNEEFLLWRLDMRITGCVFEKKSKGWLFFFSMINDEKLLHELDNYVNKLIKRFKISGKPKRFSRAFKELTHNRFQTNYIPNFDKYQRHQKLALLHKYFPKDVEGKTLIDAQIDYHFRRRIKKQTKDLLEDIKDFRS</sequence>
<gene>
    <name evidence="3" type="ORF">EV690_1782</name>
</gene>
<dbReference type="AlphaFoldDB" id="A0A4R1K2K9"/>
<dbReference type="Proteomes" id="UP000295565">
    <property type="component" value="Unassembled WGS sequence"/>
</dbReference>
<dbReference type="CDD" id="cd01646">
    <property type="entry name" value="RT_Bac_retron_I"/>
    <property type="match status" value="1"/>
</dbReference>
<evidence type="ECO:0000313" key="4">
    <source>
        <dbReference type="Proteomes" id="UP000295565"/>
    </source>
</evidence>
<dbReference type="SUPFAM" id="SSF56672">
    <property type="entry name" value="DNA/RNA polymerases"/>
    <property type="match status" value="1"/>
</dbReference>
<dbReference type="EMBL" id="SMGD01000012">
    <property type="protein sequence ID" value="TCK58077.1"/>
    <property type="molecule type" value="Genomic_DNA"/>
</dbReference>
<dbReference type="PANTHER" id="PTHR34047:SF8">
    <property type="entry name" value="PROTEIN YKFC"/>
    <property type="match status" value="1"/>
</dbReference>
<accession>A0A4R1K2K9</accession>
<dbReference type="PANTHER" id="PTHR34047">
    <property type="entry name" value="NUCLEAR INTRON MATURASE 1, MITOCHONDRIAL-RELATED"/>
    <property type="match status" value="1"/>
</dbReference>
<dbReference type="InterPro" id="IPR000477">
    <property type="entry name" value="RT_dom"/>
</dbReference>
<dbReference type="Pfam" id="PF00078">
    <property type="entry name" value="RVT_1"/>
    <property type="match status" value="1"/>
</dbReference>
<comment type="caution">
    <text evidence="3">The sequence shown here is derived from an EMBL/GenBank/DDBJ whole genome shotgun (WGS) entry which is preliminary data.</text>
</comment>
<dbReference type="OrthoDB" id="9793236at2"/>
<protein>
    <submittedName>
        <fullName evidence="3">Retron-type reverse transcriptase</fullName>
    </submittedName>
</protein>
<name>A0A4R1K2K9_9GAMM</name>
<keyword evidence="3" id="KW-0548">Nucleotidyltransferase</keyword>
<dbReference type="RefSeq" id="WP_131912589.1">
    <property type="nucleotide sequence ID" value="NZ_OU594967.1"/>
</dbReference>
<evidence type="ECO:0000256" key="1">
    <source>
        <dbReference type="ARBA" id="ARBA00034120"/>
    </source>
</evidence>
<dbReference type="PROSITE" id="PS50878">
    <property type="entry name" value="RT_POL"/>
    <property type="match status" value="1"/>
</dbReference>
<dbReference type="InterPro" id="IPR051083">
    <property type="entry name" value="GrpII_Intron_Splice-Mob/Def"/>
</dbReference>
<organism evidence="3 4">
    <name type="scientific">Celerinatantimonas diazotrophica</name>
    <dbReference type="NCBI Taxonomy" id="412034"/>
    <lineage>
        <taxon>Bacteria</taxon>
        <taxon>Pseudomonadati</taxon>
        <taxon>Pseudomonadota</taxon>
        <taxon>Gammaproteobacteria</taxon>
        <taxon>Celerinatantimonadaceae</taxon>
        <taxon>Celerinatantimonas</taxon>
    </lineage>
</organism>
<evidence type="ECO:0000259" key="2">
    <source>
        <dbReference type="PROSITE" id="PS50878"/>
    </source>
</evidence>
<keyword evidence="3" id="KW-0808">Transferase</keyword>
<proteinExistence type="inferred from homology"/>
<evidence type="ECO:0000313" key="3">
    <source>
        <dbReference type="EMBL" id="TCK58077.1"/>
    </source>
</evidence>
<reference evidence="3 4" key="1">
    <citation type="submission" date="2019-03" db="EMBL/GenBank/DDBJ databases">
        <title>Genomic Encyclopedia of Type Strains, Phase IV (KMG-IV): sequencing the most valuable type-strain genomes for metagenomic binning, comparative biology and taxonomic classification.</title>
        <authorList>
            <person name="Goeker M."/>
        </authorList>
    </citation>
    <scope>NUCLEOTIDE SEQUENCE [LARGE SCALE GENOMIC DNA]</scope>
    <source>
        <strain evidence="3 4">DSM 18577</strain>
    </source>
</reference>
<comment type="similarity">
    <text evidence="1">Belongs to the bacterial reverse transcriptase family.</text>
</comment>
<keyword evidence="3" id="KW-0695">RNA-directed DNA polymerase</keyword>